<feature type="repeat" description="TPR" evidence="8">
    <location>
        <begin position="38"/>
        <end position="71"/>
    </location>
</feature>
<evidence type="ECO:0000256" key="7">
    <source>
        <dbReference type="ARBA" id="ARBA00022803"/>
    </source>
</evidence>
<reference evidence="11" key="1">
    <citation type="submission" date="2020-12" db="EMBL/GenBank/DDBJ databases">
        <title>Geomonas sp. Red875, isolated from river sediment.</title>
        <authorList>
            <person name="Xu Z."/>
            <person name="Zhang Z."/>
            <person name="Masuda Y."/>
            <person name="Itoh H."/>
            <person name="Senoo K."/>
        </authorList>
    </citation>
    <scope>NUCLEOTIDE SEQUENCE</scope>
    <source>
        <strain evidence="11">Red875</strain>
    </source>
</reference>
<dbReference type="PROSITE" id="PS50005">
    <property type="entry name" value="TPR"/>
    <property type="match status" value="5"/>
</dbReference>
<dbReference type="PANTHER" id="PTHR44998">
    <property type="match status" value="1"/>
</dbReference>
<comment type="pathway">
    <text evidence="1">Protein modification; protein glycosylation.</text>
</comment>
<evidence type="ECO:0000256" key="3">
    <source>
        <dbReference type="ARBA" id="ARBA00011970"/>
    </source>
</evidence>
<dbReference type="CDD" id="cd03809">
    <property type="entry name" value="GT4_MtfB-like"/>
    <property type="match status" value="1"/>
</dbReference>
<dbReference type="InterPro" id="IPR029063">
    <property type="entry name" value="SAM-dependent_MTases_sf"/>
</dbReference>
<dbReference type="EC" id="2.4.1.255" evidence="3"/>
<feature type="domain" description="Glycosyl transferase family 1" evidence="9">
    <location>
        <begin position="1430"/>
        <end position="1570"/>
    </location>
</feature>
<dbReference type="UniPathway" id="UPA00378"/>
<dbReference type="EMBL" id="JAEMHM010000029">
    <property type="protein sequence ID" value="MBJ6727760.1"/>
    <property type="molecule type" value="Genomic_DNA"/>
</dbReference>
<evidence type="ECO:0000313" key="11">
    <source>
        <dbReference type="EMBL" id="MBJ6727760.1"/>
    </source>
</evidence>
<dbReference type="Proteomes" id="UP000636888">
    <property type="component" value="Unassembled WGS sequence"/>
</dbReference>
<dbReference type="Pfam" id="PF00534">
    <property type="entry name" value="Glycos_transf_1"/>
    <property type="match status" value="1"/>
</dbReference>
<evidence type="ECO:0000313" key="12">
    <source>
        <dbReference type="Proteomes" id="UP000636888"/>
    </source>
</evidence>
<keyword evidence="7 8" id="KW-0802">TPR repeat</keyword>
<evidence type="ECO:0000256" key="6">
    <source>
        <dbReference type="ARBA" id="ARBA00022737"/>
    </source>
</evidence>
<evidence type="ECO:0000259" key="9">
    <source>
        <dbReference type="Pfam" id="PF00534"/>
    </source>
</evidence>
<feature type="repeat" description="TPR" evidence="8">
    <location>
        <begin position="72"/>
        <end position="105"/>
    </location>
</feature>
<dbReference type="Gene3D" id="3.40.50.11380">
    <property type="match status" value="1"/>
</dbReference>
<comment type="similarity">
    <text evidence="2">Belongs to the glycosyltransferase 41 family. O-GlcNAc transferase subfamily.</text>
</comment>
<dbReference type="InterPro" id="IPR019734">
    <property type="entry name" value="TPR_rpt"/>
</dbReference>
<feature type="repeat" description="TPR" evidence="8">
    <location>
        <begin position="140"/>
        <end position="173"/>
    </location>
</feature>
<feature type="repeat" description="TPR" evidence="8">
    <location>
        <begin position="174"/>
        <end position="207"/>
    </location>
</feature>
<dbReference type="SUPFAM" id="SSF53756">
    <property type="entry name" value="UDP-Glycosyltransferase/glycogen phosphorylase"/>
    <property type="match status" value="1"/>
</dbReference>
<dbReference type="Pfam" id="PF13844">
    <property type="entry name" value="Glyco_transf_41"/>
    <property type="match status" value="2"/>
</dbReference>
<dbReference type="Gene3D" id="1.25.40.10">
    <property type="entry name" value="Tetratricopeptide repeat domain"/>
    <property type="match status" value="2"/>
</dbReference>
<dbReference type="InterPro" id="IPR029489">
    <property type="entry name" value="OGT/SEC/SPY_C"/>
</dbReference>
<feature type="domain" description="O-GlcNAc transferase C-terminal" evidence="10">
    <location>
        <begin position="484"/>
        <end position="670"/>
    </location>
</feature>
<accession>A0A8J7M304</accession>
<keyword evidence="5" id="KW-0808">Transferase</keyword>
<evidence type="ECO:0000256" key="2">
    <source>
        <dbReference type="ARBA" id="ARBA00005386"/>
    </source>
</evidence>
<evidence type="ECO:0000256" key="5">
    <source>
        <dbReference type="ARBA" id="ARBA00022679"/>
    </source>
</evidence>
<feature type="domain" description="O-GlcNAc transferase C-terminal" evidence="10">
    <location>
        <begin position="319"/>
        <end position="473"/>
    </location>
</feature>
<evidence type="ECO:0000256" key="4">
    <source>
        <dbReference type="ARBA" id="ARBA00022676"/>
    </source>
</evidence>
<dbReference type="InterPro" id="IPR011990">
    <property type="entry name" value="TPR-like_helical_dom_sf"/>
</dbReference>
<keyword evidence="4" id="KW-0328">Glycosyltransferase</keyword>
<dbReference type="Pfam" id="PF00515">
    <property type="entry name" value="TPR_1"/>
    <property type="match status" value="2"/>
</dbReference>
<organism evidence="11 12">
    <name type="scientific">Geomesophilobacter sediminis</name>
    <dbReference type="NCBI Taxonomy" id="2798584"/>
    <lineage>
        <taxon>Bacteria</taxon>
        <taxon>Pseudomonadati</taxon>
        <taxon>Thermodesulfobacteriota</taxon>
        <taxon>Desulfuromonadia</taxon>
        <taxon>Geobacterales</taxon>
        <taxon>Geobacteraceae</taxon>
        <taxon>Geomesophilobacter</taxon>
    </lineage>
</organism>
<evidence type="ECO:0000259" key="10">
    <source>
        <dbReference type="Pfam" id="PF13844"/>
    </source>
</evidence>
<feature type="repeat" description="TPR" evidence="8">
    <location>
        <begin position="208"/>
        <end position="241"/>
    </location>
</feature>
<comment type="caution">
    <text evidence="11">The sequence shown here is derived from an EMBL/GenBank/DDBJ whole genome shotgun (WGS) entry which is preliminary data.</text>
</comment>
<dbReference type="Gene3D" id="3.40.50.150">
    <property type="entry name" value="Vaccinia Virus protein VP39"/>
    <property type="match status" value="1"/>
</dbReference>
<dbReference type="PROSITE" id="PS50293">
    <property type="entry name" value="TPR_REGION"/>
    <property type="match status" value="3"/>
</dbReference>
<proteinExistence type="inferred from homology"/>
<keyword evidence="6" id="KW-0677">Repeat</keyword>
<dbReference type="GO" id="GO:0097363">
    <property type="term" value="F:protein O-acetylglucosaminyltransferase activity"/>
    <property type="evidence" value="ECO:0007669"/>
    <property type="project" value="UniProtKB-EC"/>
</dbReference>
<dbReference type="InterPro" id="IPR001296">
    <property type="entry name" value="Glyco_trans_1"/>
</dbReference>
<dbReference type="Pfam" id="PF13432">
    <property type="entry name" value="TPR_16"/>
    <property type="match status" value="2"/>
</dbReference>
<evidence type="ECO:0000256" key="8">
    <source>
        <dbReference type="PROSITE-ProRule" id="PRU00339"/>
    </source>
</evidence>
<dbReference type="Gene3D" id="3.40.50.2000">
    <property type="entry name" value="Glycogen Phosphorylase B"/>
    <property type="match status" value="3"/>
</dbReference>
<dbReference type="SMART" id="SM00028">
    <property type="entry name" value="TPR"/>
    <property type="match status" value="7"/>
</dbReference>
<gene>
    <name evidence="11" type="ORF">JFN93_23885</name>
</gene>
<dbReference type="SUPFAM" id="SSF48452">
    <property type="entry name" value="TPR-like"/>
    <property type="match status" value="1"/>
</dbReference>
<name>A0A8J7M304_9BACT</name>
<keyword evidence="12" id="KW-1185">Reference proteome</keyword>
<dbReference type="RefSeq" id="WP_199386901.1">
    <property type="nucleotide sequence ID" value="NZ_JAEMHM010000029.1"/>
</dbReference>
<protein>
    <recommendedName>
        <fullName evidence="3">protein O-GlcNAc transferase</fullName>
        <ecNumber evidence="3">2.4.1.255</ecNumber>
    </recommendedName>
</protein>
<dbReference type="PANTHER" id="PTHR44998:SF1">
    <property type="entry name" value="UDP-N-ACETYLGLUCOSAMINE--PEPTIDE N-ACETYLGLUCOSAMINYLTRANSFERASE 110 KDA SUBUNIT"/>
    <property type="match status" value="1"/>
</dbReference>
<evidence type="ECO:0000256" key="1">
    <source>
        <dbReference type="ARBA" id="ARBA00004922"/>
    </source>
</evidence>
<sequence length="1643" mass="184260">MNKLDKTLNEATALQQAGRFKDAEKLFLKVLKARPNDLVAIYSLAVTAAKFKEREKALSYFDRAAQLNPSYGPTWYNRGLVLQELNRHDEAVESYQRAVQLDPGDFGSLYSLGVIASLRGDQATALDYMERSLKINDAFPWTWYSRGVIFHLLHKNSEALECFERTLKLDPTFIRAMINRGSVLEELGRHSEAVENYDRLLAIEPDNQMALGNRGIILTELNRYEEAVADFQRLLALNPDYDYAWGLLYFAQLYICRWEHLPEYLPHIEEGVARGKRVCKSLPLLSVSDNSLDHLRCSRIFAAQHAPARQNAWTGPTYRHDKIRIAYVSPDLREHPVGHLTAGIFENHDRSRFETIAISLDGGDQSKLHQRMVAAFDRFVYVNEMSSEEIANLMRSLEVDIAIDLAGYTANSRPDIFTYRPAPIQATYLGYPSTTGLDCIDYIIADHTIIPEENRPFFSEKVAYLPDTYLPTDATLKVAEKTPSRKACGLPEKGFVFCSFNHSYKINPTIFGVWMRILKRTPGSVLWLMKLNPVAEVNLRKEAEAAGVDPSRLIFATRVPKVEDHLARYRNAGVFLDTTPYNAHTTASDALFVGLPVLTCLGKAFPGRVAASLLNAVGMPELIAADLKEYEELAVRLAEDAALLTGLKEKLAANRGSYPLFDTAGFCRNLEAAYLEMWERHQRGTAPESFSVPAPAGRAIPAVSGTPAKAAGTASGVAPAPPTREIERIIAPEIKDDEMHQMIVELAQRPDVKTILEIGSSAGGGSTSAFVAGLLRNPVRPTLYCMEVSGPRFEVLAGTYREIPEVRCYRASSVPRERFPSEEQVRDFYRTTRTNLNAYPEDEIVRWLRQDLEYIAEAKVNEEGIRTIKRENNIDTFDMVLIDGSEFTGEAELEEVYGARFILLDDTVAYKNWATYHRLAKDPNYRLLRENHRLRNGYAVFERVTPALRPQPNPELPVHFFTIVLNGEPFIRYHLDVFRSLPFDWHWHIVEGVADLKHDTAWSVRNGGRIDGSFHDNGVSNDGTTQYLDELQKRYPDRITVYRKPAGTFWDGKLEMVNAPLGRISEECLLWQVDVDEFWTFEQICTAREMFLDAPERRAAFYWCRFFVGPELMVNSRYCYSQNPTFEWQRTWRYTPGCRWSSHEPPQLVEPQATGAARPLAEMSPFMHAETERKGLVFQHFAYVLPEQLSFKESYYGYKGAVKSWKKLQQQSRFPVPLKDYFGWVHDGTTVDRTLAQGVLPMPLPAQGKGGLDRFKVVLDGVFLQQYRTGIARVWLSLLQQWAGTAFADHLVILDRDGTFPRVDGFNYRVVPRHDYGTLAEDRKMLQNVCDEEGAALFVSTYFSHPLTTPALQMAHDMIPELLRFPAHPMWDEKKAAIEYASAFVAVSENTALDLARLYPRAAAAGVTVAHNGIDPGFGPATAEEVASFRSRFQLEGGYFLHVGARGTYKNVGALFKALAALPGGEGIKVVCTGRAPLEPELAALLPPSRIVMAGELDDAGLRAAYSGALALVYPSFIEGFGLPLVEAMACGCPVITGRHPVLREVSGDAALYVTCDDIDEIVKSMLSVEAPKLRELLVARGLRRARHFSWERMAREVLRACGRAAGLTQWECAALEARKKHPAQGAGAAVAAGGTGAGCYAP</sequence>